<reference evidence="1" key="1">
    <citation type="submission" date="2021-05" db="EMBL/GenBank/DDBJ databases">
        <authorList>
            <person name="Alioto T."/>
            <person name="Alioto T."/>
            <person name="Gomez Garrido J."/>
        </authorList>
    </citation>
    <scope>NUCLEOTIDE SEQUENCE</scope>
</reference>
<protein>
    <submittedName>
        <fullName evidence="1">(northern house mosquito) hypothetical protein</fullName>
    </submittedName>
</protein>
<evidence type="ECO:0000313" key="1">
    <source>
        <dbReference type="EMBL" id="CAG6472741.1"/>
    </source>
</evidence>
<accession>A0A8D8BBG9</accession>
<dbReference type="EMBL" id="HBUE01071326">
    <property type="protein sequence ID" value="CAG6472741.1"/>
    <property type="molecule type" value="Transcribed_RNA"/>
</dbReference>
<proteinExistence type="predicted"/>
<dbReference type="AlphaFoldDB" id="A0A8D8BBG9"/>
<name>A0A8D8BBG9_CULPI</name>
<sequence>MGLADAHNAVHLLHAKWPSRSSQLGRMCGRTSLEGSWRMLKLELVVALMLVELLPVMLVEGRGRRSGLGCGTLRQHFRPVWLLVLLLQGMMLLPREKLQMVVVEAGACALAAALLPGWSVTERCRRWLSKSWCCSCRKAHARMEGLKLLQSTELFEQLLAAGLLLFE</sequence>
<organism evidence="1">
    <name type="scientific">Culex pipiens</name>
    <name type="common">House mosquito</name>
    <dbReference type="NCBI Taxonomy" id="7175"/>
    <lineage>
        <taxon>Eukaryota</taxon>
        <taxon>Metazoa</taxon>
        <taxon>Ecdysozoa</taxon>
        <taxon>Arthropoda</taxon>
        <taxon>Hexapoda</taxon>
        <taxon>Insecta</taxon>
        <taxon>Pterygota</taxon>
        <taxon>Neoptera</taxon>
        <taxon>Endopterygota</taxon>
        <taxon>Diptera</taxon>
        <taxon>Nematocera</taxon>
        <taxon>Culicoidea</taxon>
        <taxon>Culicidae</taxon>
        <taxon>Culicinae</taxon>
        <taxon>Culicini</taxon>
        <taxon>Culex</taxon>
        <taxon>Culex</taxon>
    </lineage>
</organism>